<evidence type="ECO:0000256" key="1">
    <source>
        <dbReference type="SAM" id="Phobius"/>
    </source>
</evidence>
<dbReference type="Gramene" id="rna-AYBTSS11_LOCUS10569">
    <property type="protein sequence ID" value="CAJ1941946.1"/>
    <property type="gene ID" value="gene-AYBTSS11_LOCUS10569"/>
</dbReference>
<evidence type="ECO:0000313" key="2">
    <source>
        <dbReference type="EMBL" id="CAJ1941946.1"/>
    </source>
</evidence>
<keyword evidence="1" id="KW-0472">Membrane</keyword>
<protein>
    <submittedName>
        <fullName evidence="2">Uncharacterized protein</fullName>
    </submittedName>
</protein>
<dbReference type="AlphaFoldDB" id="A0AA86VXN8"/>
<dbReference type="EMBL" id="OY731400">
    <property type="protein sequence ID" value="CAJ1941946.1"/>
    <property type="molecule type" value="Genomic_DNA"/>
</dbReference>
<name>A0AA86VXN8_9FABA</name>
<proteinExistence type="predicted"/>
<dbReference type="Proteomes" id="UP001189624">
    <property type="component" value="Chromosome 3"/>
</dbReference>
<gene>
    <name evidence="2" type="ORF">AYBTSS11_LOCUS10569</name>
</gene>
<keyword evidence="3" id="KW-1185">Reference proteome</keyword>
<sequence>MKKVATVSVTNRNQCPKTPNSTAICPTMIGNEEAAQSPVQACVTRNRSRMLSLCVQLYLIYSVPVSYFKEPSYNLFVK</sequence>
<organism evidence="2 3">
    <name type="scientific">Sphenostylis stenocarpa</name>
    <dbReference type="NCBI Taxonomy" id="92480"/>
    <lineage>
        <taxon>Eukaryota</taxon>
        <taxon>Viridiplantae</taxon>
        <taxon>Streptophyta</taxon>
        <taxon>Embryophyta</taxon>
        <taxon>Tracheophyta</taxon>
        <taxon>Spermatophyta</taxon>
        <taxon>Magnoliopsida</taxon>
        <taxon>eudicotyledons</taxon>
        <taxon>Gunneridae</taxon>
        <taxon>Pentapetalae</taxon>
        <taxon>rosids</taxon>
        <taxon>fabids</taxon>
        <taxon>Fabales</taxon>
        <taxon>Fabaceae</taxon>
        <taxon>Papilionoideae</taxon>
        <taxon>50 kb inversion clade</taxon>
        <taxon>NPAAA clade</taxon>
        <taxon>indigoferoid/millettioid clade</taxon>
        <taxon>Phaseoleae</taxon>
        <taxon>Sphenostylis</taxon>
    </lineage>
</organism>
<evidence type="ECO:0000313" key="3">
    <source>
        <dbReference type="Proteomes" id="UP001189624"/>
    </source>
</evidence>
<keyword evidence="1" id="KW-1133">Transmembrane helix</keyword>
<feature type="transmembrane region" description="Helical" evidence="1">
    <location>
        <begin position="50"/>
        <end position="68"/>
    </location>
</feature>
<accession>A0AA86VXN8</accession>
<reference evidence="2" key="1">
    <citation type="submission" date="2023-10" db="EMBL/GenBank/DDBJ databases">
        <authorList>
            <person name="Domelevo Entfellner J.-B."/>
        </authorList>
    </citation>
    <scope>NUCLEOTIDE SEQUENCE</scope>
</reference>
<keyword evidence="1" id="KW-0812">Transmembrane</keyword>